<dbReference type="RefSeq" id="WP_146783921.1">
    <property type="nucleotide sequence ID" value="NZ_BAABIO010000002.1"/>
</dbReference>
<feature type="signal peptide" evidence="1">
    <location>
        <begin position="1"/>
        <end position="19"/>
    </location>
</feature>
<organism evidence="2 3">
    <name type="scientific">Flavisolibacter ginsenosidimutans</name>
    <dbReference type="NCBI Taxonomy" id="661481"/>
    <lineage>
        <taxon>Bacteria</taxon>
        <taxon>Pseudomonadati</taxon>
        <taxon>Bacteroidota</taxon>
        <taxon>Chitinophagia</taxon>
        <taxon>Chitinophagales</taxon>
        <taxon>Chitinophagaceae</taxon>
        <taxon>Flavisolibacter</taxon>
    </lineage>
</organism>
<dbReference type="InterPro" id="IPR024422">
    <property type="entry name" value="Protein_unknown_function_OB"/>
</dbReference>
<protein>
    <recommendedName>
        <fullName evidence="4">DUF4369 domain-containing protein</fullName>
    </recommendedName>
</protein>
<dbReference type="AlphaFoldDB" id="A0A5B8UH31"/>
<dbReference type="Pfam" id="PF12869">
    <property type="entry name" value="tRNA_anti-like"/>
    <property type="match status" value="1"/>
</dbReference>
<sequence>MKQSAFALTLLFCLLCVEAFCQTKTARQLYDEYHGNEFTFQQAYLNKNLTVTGKIRSIKKGIKGINEANAVFITATGYENFIVCQFPLDDTLPLMKLKADQTVTVTGNCKLIARDAMFLKDCSFSSSVSDVVKTLKAPADVPLGFYHIYQANGSTFNFQYKLSLDSYSKYTLNNEKGNLSYDQKTKVVRFTSGKLKGFTGIYRPVNPDNEKDPPTIVIDPKGFVPDLKHSYGKTYLLAYLQP</sequence>
<feature type="chain" id="PRO_5022994959" description="DUF4369 domain-containing protein" evidence="1">
    <location>
        <begin position="20"/>
        <end position="242"/>
    </location>
</feature>
<dbReference type="EMBL" id="CP042433">
    <property type="protein sequence ID" value="QEC55370.1"/>
    <property type="molecule type" value="Genomic_DNA"/>
</dbReference>
<dbReference type="Proteomes" id="UP000321204">
    <property type="component" value="Chromosome"/>
</dbReference>
<evidence type="ECO:0000313" key="3">
    <source>
        <dbReference type="Proteomes" id="UP000321204"/>
    </source>
</evidence>
<dbReference type="OrthoDB" id="667983at2"/>
<evidence type="ECO:0000256" key="1">
    <source>
        <dbReference type="SAM" id="SignalP"/>
    </source>
</evidence>
<accession>A0A5B8UH31</accession>
<evidence type="ECO:0008006" key="4">
    <source>
        <dbReference type="Google" id="ProtNLM"/>
    </source>
</evidence>
<reference evidence="2 3" key="1">
    <citation type="journal article" date="2015" name="Int. J. Syst. Evol. Microbiol.">
        <title>Flavisolibacter ginsenosidimutans sp. nov., with ginsenoside-converting activity isolated from soil used for cultivating ginseng.</title>
        <authorList>
            <person name="Zhao Y."/>
            <person name="Liu Q."/>
            <person name="Kang M.S."/>
            <person name="Jin F."/>
            <person name="Yu H."/>
            <person name="Im W.T."/>
        </authorList>
    </citation>
    <scope>NUCLEOTIDE SEQUENCE [LARGE SCALE GENOMIC DNA]</scope>
    <source>
        <strain evidence="2 3">Gsoil 636</strain>
    </source>
</reference>
<proteinExistence type="predicted"/>
<evidence type="ECO:0000313" key="2">
    <source>
        <dbReference type="EMBL" id="QEC55370.1"/>
    </source>
</evidence>
<keyword evidence="1" id="KW-0732">Signal</keyword>
<name>A0A5B8UH31_9BACT</name>
<keyword evidence="3" id="KW-1185">Reference proteome</keyword>
<dbReference type="KEGG" id="fgg:FSB75_05440"/>
<gene>
    <name evidence="2" type="ORF">FSB75_05440</name>
</gene>